<evidence type="ECO:0000313" key="1">
    <source>
        <dbReference type="EMBL" id="ASJ79965.1"/>
    </source>
</evidence>
<dbReference type="EMBL" id="KY926793">
    <property type="protein sequence ID" value="ASJ79965.1"/>
    <property type="molecule type" value="Genomic_DNA"/>
</dbReference>
<reference evidence="1 2" key="1">
    <citation type="submission" date="2017-04" db="EMBL/GenBank/DDBJ databases">
        <title>Propionibacterium acnes-specific bacteriophage PacnesP2 genome sequence.</title>
        <authorList>
            <person name="Song H."/>
            <person name="Lee W.-J."/>
            <person name="Kim S."/>
            <person name="Kim J."/>
        </authorList>
    </citation>
    <scope>NUCLEOTIDE SEQUENCE [LARGE SCALE GENOMIC DNA]</scope>
</reference>
<protein>
    <recommendedName>
        <fullName evidence="3">Minor tail protein</fullName>
    </recommendedName>
</protein>
<evidence type="ECO:0000313" key="2">
    <source>
        <dbReference type="Proteomes" id="UP000223222"/>
    </source>
</evidence>
<dbReference type="Proteomes" id="UP000223222">
    <property type="component" value="Segment"/>
</dbReference>
<proteinExistence type="predicted"/>
<organism evidence="1 2">
    <name type="scientific">Propionibacterium phage PacnesP2</name>
    <dbReference type="NCBI Taxonomy" id="1983621"/>
    <lineage>
        <taxon>Viruses</taxon>
        <taxon>Duplodnaviria</taxon>
        <taxon>Heunggongvirae</taxon>
        <taxon>Uroviricota</taxon>
        <taxon>Caudoviricetes</taxon>
        <taxon>Pahexavirus</taxon>
        <taxon>Pahexavirus pacnes201215</taxon>
    </lineage>
</organism>
<accession>A0A220NT26</accession>
<evidence type="ECO:0008006" key="3">
    <source>
        <dbReference type="Google" id="ProtNLM"/>
    </source>
</evidence>
<sequence length="103" mass="11189">MSWFTPTLVASLCTAIATVLGSIQAVTYRSKKRLRQLSAQVDAMEEYTWNIRHIVHRYNANLPDNVEPVKMPDLPEFLKDTVDSGGGVNCEGVGGGEAAAPLV</sequence>
<name>A0A220NT26_9CAUD</name>